<dbReference type="PANTHER" id="PTHR33993:SF2">
    <property type="entry name" value="VOC DOMAIN-CONTAINING PROTEIN"/>
    <property type="match status" value="1"/>
</dbReference>
<dbReference type="InterPro" id="IPR004360">
    <property type="entry name" value="Glyas_Fos-R_dOase_dom"/>
</dbReference>
<keyword evidence="3" id="KW-0560">Oxidoreductase</keyword>
<dbReference type="AlphaFoldDB" id="A0A6J4P6Y8"/>
<dbReference type="Pfam" id="PF00903">
    <property type="entry name" value="Glyoxalase"/>
    <property type="match status" value="1"/>
</dbReference>
<gene>
    <name evidence="3" type="ORF">AVDCRST_MAG75-2563</name>
</gene>
<dbReference type="Gene3D" id="3.10.180.10">
    <property type="entry name" value="2,3-Dihydroxybiphenyl 1,2-Dioxygenase, domain 1"/>
    <property type="match status" value="1"/>
</dbReference>
<dbReference type="InterPro" id="IPR037523">
    <property type="entry name" value="VOC_core"/>
</dbReference>
<feature type="domain" description="VOC" evidence="2">
    <location>
        <begin position="3"/>
        <end position="126"/>
    </location>
</feature>
<name>A0A6J4P6Y8_9ACTN</name>
<accession>A0A6J4P6Y8</accession>
<feature type="region of interest" description="Disordered" evidence="1">
    <location>
        <begin position="51"/>
        <end position="70"/>
    </location>
</feature>
<dbReference type="InterPro" id="IPR052164">
    <property type="entry name" value="Anthracycline_SecMetBiosynth"/>
</dbReference>
<dbReference type="SUPFAM" id="SSF54593">
    <property type="entry name" value="Glyoxalase/Bleomycin resistance protein/Dihydroxybiphenyl dioxygenase"/>
    <property type="match status" value="1"/>
</dbReference>
<evidence type="ECO:0000259" key="2">
    <source>
        <dbReference type="PROSITE" id="PS51819"/>
    </source>
</evidence>
<proteinExistence type="predicted"/>
<dbReference type="PROSITE" id="PS51819">
    <property type="entry name" value="VOC"/>
    <property type="match status" value="1"/>
</dbReference>
<dbReference type="CDD" id="cd07247">
    <property type="entry name" value="SgaA_N_like"/>
    <property type="match status" value="1"/>
</dbReference>
<organism evidence="3">
    <name type="scientific">uncultured Propionibacteriaceae bacterium</name>
    <dbReference type="NCBI Taxonomy" id="257457"/>
    <lineage>
        <taxon>Bacteria</taxon>
        <taxon>Bacillati</taxon>
        <taxon>Actinomycetota</taxon>
        <taxon>Actinomycetes</taxon>
        <taxon>Propionibacteriales</taxon>
        <taxon>Propionibacteriaceae</taxon>
        <taxon>environmental samples</taxon>
    </lineage>
</organism>
<dbReference type="EMBL" id="CADCUO010000182">
    <property type="protein sequence ID" value="CAA9408010.1"/>
    <property type="molecule type" value="Genomic_DNA"/>
</dbReference>
<reference evidence="3" key="1">
    <citation type="submission" date="2020-02" db="EMBL/GenBank/DDBJ databases">
        <authorList>
            <person name="Meier V. D."/>
        </authorList>
    </citation>
    <scope>NUCLEOTIDE SEQUENCE</scope>
    <source>
        <strain evidence="3">AVDCRST_MAG75</strain>
    </source>
</reference>
<dbReference type="InterPro" id="IPR029068">
    <property type="entry name" value="Glyas_Bleomycin-R_OHBP_Dase"/>
</dbReference>
<keyword evidence="3" id="KW-0223">Dioxygenase</keyword>
<dbReference type="PANTHER" id="PTHR33993">
    <property type="entry name" value="GLYOXALASE-RELATED"/>
    <property type="match status" value="1"/>
</dbReference>
<evidence type="ECO:0000313" key="3">
    <source>
        <dbReference type="EMBL" id="CAA9408010.1"/>
    </source>
</evidence>
<protein>
    <submittedName>
        <fullName evidence="3">Glyoxalase/bleomycin resistance protein/dioxygenase</fullName>
    </submittedName>
</protein>
<evidence type="ECO:0000256" key="1">
    <source>
        <dbReference type="SAM" id="MobiDB-lite"/>
    </source>
</evidence>
<dbReference type="GO" id="GO:0051213">
    <property type="term" value="F:dioxygenase activity"/>
    <property type="evidence" value="ECO:0007669"/>
    <property type="project" value="UniProtKB-KW"/>
</dbReference>
<sequence length="128" mass="14132">MRKVVHFEIPVTDLDRAKDFYSSVFEWQLQTMPMPGGDYTVVMTTPVDEQTQMPTEPGAINGGMMQRDERTPSPVLTIDVDAIDDALEQVEARGGATVTPRTPIPGMGAFAYFKDPEGNVLGLWENTP</sequence>